<dbReference type="AlphaFoldDB" id="H5SEF6"/>
<accession>H5SEF6</accession>
<dbReference type="EMBL" id="AP011692">
    <property type="protein sequence ID" value="BAL54542.1"/>
    <property type="molecule type" value="Genomic_DNA"/>
</dbReference>
<reference evidence="1" key="1">
    <citation type="journal article" date="2005" name="Environ. Microbiol.">
        <title>Genetic and functional properties of uncultivated thermophilic crenarchaeotes from a subsurface gold mine as revealed by analysis of genome fragments.</title>
        <authorList>
            <person name="Nunoura T."/>
            <person name="Hirayama H."/>
            <person name="Takami H."/>
            <person name="Oida H."/>
            <person name="Nishi S."/>
            <person name="Shimamura S."/>
            <person name="Suzuki Y."/>
            <person name="Inagaki F."/>
            <person name="Takai K."/>
            <person name="Nealson K.H."/>
            <person name="Horikoshi K."/>
        </authorList>
    </citation>
    <scope>NUCLEOTIDE SEQUENCE</scope>
</reference>
<name>H5SEF6_9ZZZZ</name>
<gene>
    <name evidence="1" type="ORF">HGMM_F16F12C08</name>
</gene>
<proteinExistence type="predicted"/>
<reference evidence="1" key="2">
    <citation type="journal article" date="2012" name="PLoS ONE">
        <title>A Deeply Branching Thermophilic Bacterium with an Ancient Acetyl-CoA Pathway Dominates a Subsurface Ecosystem.</title>
        <authorList>
            <person name="Takami H."/>
            <person name="Noguchi H."/>
            <person name="Takaki Y."/>
            <person name="Uchiyama I."/>
            <person name="Toyoda A."/>
            <person name="Nishi S."/>
            <person name="Chee G.-J."/>
            <person name="Arai W."/>
            <person name="Nunoura T."/>
            <person name="Itoh T."/>
            <person name="Hattori M."/>
            <person name="Takai K."/>
        </authorList>
    </citation>
    <scope>NUCLEOTIDE SEQUENCE</scope>
</reference>
<protein>
    <submittedName>
        <fullName evidence="1">Uncharacterized protein</fullName>
    </submittedName>
</protein>
<organism evidence="1">
    <name type="scientific">uncultured prokaryote</name>
    <dbReference type="NCBI Taxonomy" id="198431"/>
    <lineage>
        <taxon>unclassified sequences</taxon>
        <taxon>environmental samples</taxon>
    </lineage>
</organism>
<sequence>MRADIASRVDALRGALLDECAETHGEIRDSHRMLIAVACSTFELLARIDAWALSHRGPVLTRSGRLLKIAHERALLLETLLDVMDRLHVRRETQRGSLLLAIQAEYAERSGLPDTSHRDTSTQ</sequence>
<evidence type="ECO:0000313" key="1">
    <source>
        <dbReference type="EMBL" id="BAL54542.1"/>
    </source>
</evidence>